<reference evidence="3 4" key="1">
    <citation type="journal article" date="2015" name="Antimicrob. Agents Chemother.">
        <title>Whole-Genome Sequencing Identifies Emergence of a Quinolone Resistance Mutation in a Case of Stenotrophomonas maltophilia Bacteremia.</title>
        <authorList>
            <person name="Pak T.R."/>
            <person name="Altman D.R."/>
            <person name="Attie O."/>
            <person name="Sebra R."/>
            <person name="Hamula C.L."/>
            <person name="Lewis M."/>
            <person name="Deikus G."/>
            <person name="Newman L.C."/>
            <person name="Fang G."/>
            <person name="Hand J."/>
            <person name="Papel G."/>
            <person name="Wallach F."/>
            <person name="Schadt E.E."/>
            <person name="Huprikar S."/>
            <person name="van Bakel H."/>
            <person name="Kasarskis A."/>
            <person name="Bashir A."/>
        </authorList>
    </citation>
    <scope>NUCLEOTIDE SEQUENCE [LARGE SCALE GENOMIC DNA]</scope>
    <source>
        <strain evidence="3 4">ISMMS6</strain>
    </source>
</reference>
<organism evidence="3 4">
    <name type="scientific">Stenotrophomonas maltophilia</name>
    <name type="common">Pseudomonas maltophilia</name>
    <name type="synonym">Xanthomonas maltophilia</name>
    <dbReference type="NCBI Taxonomy" id="40324"/>
    <lineage>
        <taxon>Bacteria</taxon>
        <taxon>Pseudomonadati</taxon>
        <taxon>Pseudomonadota</taxon>
        <taxon>Gammaproteobacteria</taxon>
        <taxon>Lysobacterales</taxon>
        <taxon>Lysobacteraceae</taxon>
        <taxon>Stenotrophomonas</taxon>
        <taxon>Stenotrophomonas maltophilia group</taxon>
    </lineage>
</organism>
<dbReference type="RefSeq" id="WP_053462020.1">
    <property type="nucleotide sequence ID" value="NZ_JZIW01000001.1"/>
</dbReference>
<gene>
    <name evidence="3" type="ORF">VL23_11005</name>
</gene>
<feature type="compositionally biased region" description="Polar residues" evidence="1">
    <location>
        <begin position="36"/>
        <end position="54"/>
    </location>
</feature>
<evidence type="ECO:0000256" key="1">
    <source>
        <dbReference type="SAM" id="MobiDB-lite"/>
    </source>
</evidence>
<name>A0AB34TKL7_STEMA</name>
<dbReference type="EMBL" id="JZIW01000001">
    <property type="protein sequence ID" value="KOO83690.1"/>
    <property type="molecule type" value="Genomic_DNA"/>
</dbReference>
<evidence type="ECO:0000313" key="4">
    <source>
        <dbReference type="Proteomes" id="UP000037632"/>
    </source>
</evidence>
<comment type="caution">
    <text evidence="3">The sequence shown here is derived from an EMBL/GenBank/DDBJ whole genome shotgun (WGS) entry which is preliminary data.</text>
</comment>
<proteinExistence type="predicted"/>
<keyword evidence="2" id="KW-0732">Signal</keyword>
<accession>A0AB34TKL7</accession>
<feature type="chain" id="PRO_5044339147" description="Lipoprotein" evidence="2">
    <location>
        <begin position="25"/>
        <end position="290"/>
    </location>
</feature>
<evidence type="ECO:0000256" key="2">
    <source>
        <dbReference type="SAM" id="SignalP"/>
    </source>
</evidence>
<dbReference type="InterPro" id="IPR049732">
    <property type="entry name" value="Smlt3025-like"/>
</dbReference>
<feature type="signal peptide" evidence="2">
    <location>
        <begin position="1"/>
        <end position="24"/>
    </location>
</feature>
<dbReference type="AlphaFoldDB" id="A0AB34TKL7"/>
<dbReference type="Proteomes" id="UP000037632">
    <property type="component" value="Unassembled WGS sequence"/>
</dbReference>
<dbReference type="PROSITE" id="PS51257">
    <property type="entry name" value="PROKAR_LIPOPROTEIN"/>
    <property type="match status" value="1"/>
</dbReference>
<evidence type="ECO:0008006" key="5">
    <source>
        <dbReference type="Google" id="ProtNLM"/>
    </source>
</evidence>
<evidence type="ECO:0000313" key="3">
    <source>
        <dbReference type="EMBL" id="KOO83690.1"/>
    </source>
</evidence>
<protein>
    <recommendedName>
        <fullName evidence="5">Lipoprotein</fullName>
    </recommendedName>
</protein>
<feature type="region of interest" description="Disordered" evidence="1">
    <location>
        <begin position="25"/>
        <end position="54"/>
    </location>
</feature>
<sequence>MSRAPACRLASFTLVAVLSTTACAKAPSTEKDPSGTPMSETATSPRTVSGQTYTTQPVEARLGPHRFMFPANLYYNQTGPLADGGVMLTVFWPDFDAAPSGDRPVRSTQDSRRQVLVELRYIDRVPIQNYLARRSSSEATSAPGSLERRDPVENLALRVAQPERWGLTPYAIDPSLMAAYAKDSEAALGRPYVHNPGMEPDWYVARTTDGQLATFISCDPADRIPDGLTIQGKTLERAGEGQIAMCRHSIVDVGDSIAIEMNYARVMLSDWQRLEASVRDLLSRYRAQSQ</sequence>
<dbReference type="CDD" id="cd20897">
    <property type="entry name" value="Smlt3025-like"/>
    <property type="match status" value="1"/>
</dbReference>